<accession>A0A1W6MPE2</accession>
<dbReference type="AlphaFoldDB" id="A0A1W6MPE2"/>
<feature type="domain" description="AB hydrolase-1" evidence="1">
    <location>
        <begin position="31"/>
        <end position="172"/>
    </location>
</feature>
<evidence type="ECO:0000313" key="2">
    <source>
        <dbReference type="EMBL" id="ARN79447.1"/>
    </source>
</evidence>
<dbReference type="RefSeq" id="WP_085768226.1">
    <property type="nucleotide sequence ID" value="NZ_CP019344.1"/>
</dbReference>
<dbReference type="Pfam" id="PF00561">
    <property type="entry name" value="Abhydrolase_1"/>
    <property type="match status" value="1"/>
</dbReference>
<name>A0A1W6MPE2_9FLAO</name>
<evidence type="ECO:0000259" key="1">
    <source>
        <dbReference type="Pfam" id="PF00561"/>
    </source>
</evidence>
<dbReference type="EMBL" id="CP019344">
    <property type="protein sequence ID" value="ARN79447.1"/>
    <property type="molecule type" value="Genomic_DNA"/>
</dbReference>
<reference evidence="2 3" key="1">
    <citation type="submission" date="2016-11" db="EMBL/GenBank/DDBJ databases">
        <title>Trade-off between light-utilization and light-protection in marine flavobacteria.</title>
        <authorList>
            <person name="Kumagai Y."/>
        </authorList>
    </citation>
    <scope>NUCLEOTIDE SEQUENCE [LARGE SCALE GENOMIC DNA]</scope>
    <source>
        <strain evidence="2 3">JCM 13191</strain>
    </source>
</reference>
<dbReference type="InterPro" id="IPR053145">
    <property type="entry name" value="AB_hydrolase_Est10"/>
</dbReference>
<dbReference type="STRING" id="331648.BST97_10385"/>
<keyword evidence="2" id="KW-0378">Hydrolase</keyword>
<keyword evidence="3" id="KW-1185">Reference proteome</keyword>
<proteinExistence type="predicted"/>
<dbReference type="Gene3D" id="3.40.50.1820">
    <property type="entry name" value="alpha/beta hydrolase"/>
    <property type="match status" value="1"/>
</dbReference>
<dbReference type="InterPro" id="IPR000073">
    <property type="entry name" value="AB_hydrolase_1"/>
</dbReference>
<dbReference type="OrthoDB" id="9808543at2"/>
<gene>
    <name evidence="2" type="ORF">BST97_10385</name>
</gene>
<dbReference type="InterPro" id="IPR029058">
    <property type="entry name" value="AB_hydrolase_fold"/>
</dbReference>
<dbReference type="Proteomes" id="UP000193431">
    <property type="component" value="Chromosome"/>
</dbReference>
<dbReference type="PANTHER" id="PTHR43265:SF1">
    <property type="entry name" value="ESTERASE ESTD"/>
    <property type="match status" value="1"/>
</dbReference>
<sequence>MNVTRNIEIEGENGRPILIDTLYQETSENLPVIIFCHGFKGFKDWGAWDLMGLAFARSLSISTPLNDHGVEGKAGYLFIKFNYSHNGGTKEQPIDFPDLEAFGNNNYSIELRDTKRVLDWLKQSDLPATNDITLIGHSRAGGIATIVASKDHRVTRLVTMASVAHYDQRFPQGEELQKWKQNGVYYIKNGRTQQEMPLYYQFYEDFQRNSDQLNIIKAARNLKVPHLIIHGDADPTVAVQDSHDLKAASLKSELRILRGTDHVFGASHPWDKDHLPADLRQVVQCVLNFIDA</sequence>
<dbReference type="GO" id="GO:0052689">
    <property type="term" value="F:carboxylic ester hydrolase activity"/>
    <property type="evidence" value="ECO:0007669"/>
    <property type="project" value="TreeGrafter"/>
</dbReference>
<organism evidence="2 3">
    <name type="scientific">Nonlabens spongiae</name>
    <dbReference type="NCBI Taxonomy" id="331648"/>
    <lineage>
        <taxon>Bacteria</taxon>
        <taxon>Pseudomonadati</taxon>
        <taxon>Bacteroidota</taxon>
        <taxon>Flavobacteriia</taxon>
        <taxon>Flavobacteriales</taxon>
        <taxon>Flavobacteriaceae</taxon>
        <taxon>Nonlabens</taxon>
    </lineage>
</organism>
<protein>
    <submittedName>
        <fullName evidence="2">Alpha/beta hydrolase</fullName>
    </submittedName>
</protein>
<evidence type="ECO:0000313" key="3">
    <source>
        <dbReference type="Proteomes" id="UP000193431"/>
    </source>
</evidence>
<dbReference type="SUPFAM" id="SSF53474">
    <property type="entry name" value="alpha/beta-Hydrolases"/>
    <property type="match status" value="1"/>
</dbReference>
<dbReference type="PANTHER" id="PTHR43265">
    <property type="entry name" value="ESTERASE ESTD"/>
    <property type="match status" value="1"/>
</dbReference>